<accession>A0ABR4XRI2</accession>
<evidence type="ECO:0000313" key="3">
    <source>
        <dbReference type="Proteomes" id="UP000030023"/>
    </source>
</evidence>
<dbReference type="Proteomes" id="UP000030023">
    <property type="component" value="Unassembled WGS sequence"/>
</dbReference>
<comment type="caution">
    <text evidence="2">The sequence shown here is derived from an EMBL/GenBank/DDBJ whole genome shotgun (WGS) entry which is preliminary data.</text>
</comment>
<name>A0ABR4XRI2_9LACO</name>
<gene>
    <name evidence="2" type="ORF">Q757_04360</name>
</gene>
<keyword evidence="3" id="KW-1185">Reference proteome</keyword>
<evidence type="ECO:0000313" key="2">
    <source>
        <dbReference type="EMBL" id="KGO31890.1"/>
    </source>
</evidence>
<evidence type="ECO:0000256" key="1">
    <source>
        <dbReference type="SAM" id="MobiDB-lite"/>
    </source>
</evidence>
<reference evidence="2 3" key="1">
    <citation type="journal article" date="2014" name="Antonie Van Leeuwenhoek">
        <title>Oenococcus alcoholitolerans sp. nov., a lactic acid bacteria isolated from cachaca and ethanol fermentation processes.</title>
        <authorList>
            <person name="Badotti F."/>
            <person name="Moreira A.P."/>
            <person name="Tonon L.A."/>
            <person name="de Lucena B.T."/>
            <person name="Gomes Fde C."/>
            <person name="Kruger R."/>
            <person name="Thompson C.C."/>
            <person name="de Morais M.A.Jr."/>
            <person name="Rosa C.A."/>
            <person name="Thompson F.L."/>
        </authorList>
    </citation>
    <scope>NUCLEOTIDE SEQUENCE [LARGE SCALE GENOMIC DNA]</scope>
    <source>
        <strain evidence="2 3">UFRJ-M7.2.18</strain>
    </source>
</reference>
<protein>
    <submittedName>
        <fullName evidence="2">Uncharacterized protein</fullName>
    </submittedName>
</protein>
<feature type="region of interest" description="Disordered" evidence="1">
    <location>
        <begin position="1"/>
        <end position="42"/>
    </location>
</feature>
<organism evidence="2 3">
    <name type="scientific">Oenococcus alcoholitolerans</name>
    <dbReference type="NCBI Taxonomy" id="931074"/>
    <lineage>
        <taxon>Bacteria</taxon>
        <taxon>Bacillati</taxon>
        <taxon>Bacillota</taxon>
        <taxon>Bacilli</taxon>
        <taxon>Lactobacillales</taxon>
        <taxon>Lactobacillaceae</taxon>
        <taxon>Oenococcus</taxon>
    </lineage>
</organism>
<proteinExistence type="predicted"/>
<sequence>MKDKEFNKRPARKRTQAARPDLLFPAMGPESKSAKITTKMID</sequence>
<dbReference type="EMBL" id="AXCV01000166">
    <property type="protein sequence ID" value="KGO31890.1"/>
    <property type="molecule type" value="Genomic_DNA"/>
</dbReference>